<reference evidence="5 6" key="1">
    <citation type="submission" date="2013-03" db="EMBL/GenBank/DDBJ databases">
        <title>The Genome Sequence of Phialophora europaea CBS 101466.</title>
        <authorList>
            <consortium name="The Broad Institute Genomics Platform"/>
            <person name="Cuomo C."/>
            <person name="de Hoog S."/>
            <person name="Gorbushina A."/>
            <person name="Walker B."/>
            <person name="Young S.K."/>
            <person name="Zeng Q."/>
            <person name="Gargeya S."/>
            <person name="Fitzgerald M."/>
            <person name="Haas B."/>
            <person name="Abouelleil A."/>
            <person name="Allen A.W."/>
            <person name="Alvarado L."/>
            <person name="Arachchi H.M."/>
            <person name="Berlin A.M."/>
            <person name="Chapman S.B."/>
            <person name="Gainer-Dewar J."/>
            <person name="Goldberg J."/>
            <person name="Griggs A."/>
            <person name="Gujja S."/>
            <person name="Hansen M."/>
            <person name="Howarth C."/>
            <person name="Imamovic A."/>
            <person name="Ireland A."/>
            <person name="Larimer J."/>
            <person name="McCowan C."/>
            <person name="Murphy C."/>
            <person name="Pearson M."/>
            <person name="Poon T.W."/>
            <person name="Priest M."/>
            <person name="Roberts A."/>
            <person name="Saif S."/>
            <person name="Shea T."/>
            <person name="Sisk P."/>
            <person name="Sykes S."/>
            <person name="Wortman J."/>
            <person name="Nusbaum C."/>
            <person name="Birren B."/>
        </authorList>
    </citation>
    <scope>NUCLEOTIDE SEQUENCE [LARGE SCALE GENOMIC DNA]</scope>
    <source>
        <strain evidence="5 6">CBS 101466</strain>
    </source>
</reference>
<dbReference type="Proteomes" id="UP000030752">
    <property type="component" value="Unassembled WGS sequence"/>
</dbReference>
<evidence type="ECO:0000256" key="3">
    <source>
        <dbReference type="SAM" id="Phobius"/>
    </source>
</evidence>
<feature type="domain" description="NmrA-like" evidence="4">
    <location>
        <begin position="9"/>
        <end position="271"/>
    </location>
</feature>
<accession>W2RLT6</accession>
<dbReference type="HOGENOM" id="CLU_059949_0_0_1"/>
<keyword evidence="2" id="KW-0560">Oxidoreductase</keyword>
<dbReference type="AlphaFoldDB" id="W2RLT6"/>
<dbReference type="GO" id="GO:0016491">
    <property type="term" value="F:oxidoreductase activity"/>
    <property type="evidence" value="ECO:0007669"/>
    <property type="project" value="UniProtKB-KW"/>
</dbReference>
<feature type="transmembrane region" description="Helical" evidence="3">
    <location>
        <begin position="158"/>
        <end position="179"/>
    </location>
</feature>
<dbReference type="VEuPathDB" id="FungiDB:HMPREF1541_08951"/>
<name>W2RLT6_CYPE1</name>
<dbReference type="InterPro" id="IPR008030">
    <property type="entry name" value="NmrA-like"/>
</dbReference>
<dbReference type="PANTHER" id="PTHR47706:SF6">
    <property type="entry name" value="NMRA-LIKE FAMILY PROTEIN (AFU_ORTHOLOGUE AFUA_6G00280)"/>
    <property type="match status" value="1"/>
</dbReference>
<protein>
    <recommendedName>
        <fullName evidence="4">NmrA-like domain-containing protein</fullName>
    </recommendedName>
</protein>
<dbReference type="OrthoDB" id="5283654at2759"/>
<dbReference type="CDD" id="cd05259">
    <property type="entry name" value="PCBER_SDR_a"/>
    <property type="match status" value="1"/>
</dbReference>
<proteinExistence type="predicted"/>
<keyword evidence="1" id="KW-0521">NADP</keyword>
<dbReference type="InParanoid" id="W2RLT6"/>
<dbReference type="Pfam" id="PF05368">
    <property type="entry name" value="NmrA"/>
    <property type="match status" value="1"/>
</dbReference>
<evidence type="ECO:0000313" key="6">
    <source>
        <dbReference type="Proteomes" id="UP000030752"/>
    </source>
</evidence>
<organism evidence="5 6">
    <name type="scientific">Cyphellophora europaea (strain CBS 101466)</name>
    <name type="common">Phialophora europaea</name>
    <dbReference type="NCBI Taxonomy" id="1220924"/>
    <lineage>
        <taxon>Eukaryota</taxon>
        <taxon>Fungi</taxon>
        <taxon>Dikarya</taxon>
        <taxon>Ascomycota</taxon>
        <taxon>Pezizomycotina</taxon>
        <taxon>Eurotiomycetes</taxon>
        <taxon>Chaetothyriomycetidae</taxon>
        <taxon>Chaetothyriales</taxon>
        <taxon>Cyphellophoraceae</taxon>
        <taxon>Cyphellophora</taxon>
    </lineage>
</organism>
<dbReference type="STRING" id="1220924.W2RLT6"/>
<dbReference type="RefSeq" id="XP_008721491.1">
    <property type="nucleotide sequence ID" value="XM_008723269.1"/>
</dbReference>
<gene>
    <name evidence="5" type="ORF">HMPREF1541_08951</name>
</gene>
<evidence type="ECO:0000259" key="4">
    <source>
        <dbReference type="Pfam" id="PF05368"/>
    </source>
</evidence>
<sequence length="321" mass="34644">MTTSTPPKPILILGAGELGGAIISALLSHPAYDPTTTPLTLVLRPSTLASPPPTRASELAHYRAHSISLLGADIDATSGSDLSSLFAPFDTVIHAGGMLAPRGTQAKVTDAVLAARVRRYIPWQHGVDYDVIGPEAGKGLFAEQCGVRRRLRAQRDTAWVIVSCGIFMSFLFEGAWGVVVPLEGGQGKDEEVKVKVTALGSWEDGITATTAEDIGKTCARLLLDDGEEKEWGKPVFIAGETLTYSQLADVVGQVTGKEVVKELWDRERFARELEANPEDKLWKYRAVFGGGRGVSWPASETWSQQRGMNMQGVGEWLKGRA</sequence>
<dbReference type="InterPro" id="IPR036291">
    <property type="entry name" value="NAD(P)-bd_dom_sf"/>
</dbReference>
<dbReference type="SUPFAM" id="SSF51735">
    <property type="entry name" value="NAD(P)-binding Rossmann-fold domains"/>
    <property type="match status" value="1"/>
</dbReference>
<keyword evidence="3" id="KW-1133">Transmembrane helix</keyword>
<dbReference type="eggNOG" id="ENOG502QPPB">
    <property type="taxonomic scope" value="Eukaryota"/>
</dbReference>
<keyword evidence="3" id="KW-0472">Membrane</keyword>
<dbReference type="GeneID" id="19976290"/>
<dbReference type="InterPro" id="IPR051609">
    <property type="entry name" value="NmrA/Isoflavone_reductase-like"/>
</dbReference>
<dbReference type="Gene3D" id="3.40.50.720">
    <property type="entry name" value="NAD(P)-binding Rossmann-like Domain"/>
    <property type="match status" value="1"/>
</dbReference>
<keyword evidence="3" id="KW-0812">Transmembrane</keyword>
<dbReference type="Gene3D" id="3.90.25.10">
    <property type="entry name" value="UDP-galactose 4-epimerase, domain 1"/>
    <property type="match status" value="1"/>
</dbReference>
<evidence type="ECO:0000313" key="5">
    <source>
        <dbReference type="EMBL" id="ETN36673.1"/>
    </source>
</evidence>
<dbReference type="EMBL" id="KB822725">
    <property type="protein sequence ID" value="ETN36673.1"/>
    <property type="molecule type" value="Genomic_DNA"/>
</dbReference>
<evidence type="ECO:0000256" key="2">
    <source>
        <dbReference type="ARBA" id="ARBA00023002"/>
    </source>
</evidence>
<keyword evidence="6" id="KW-1185">Reference proteome</keyword>
<evidence type="ECO:0000256" key="1">
    <source>
        <dbReference type="ARBA" id="ARBA00022857"/>
    </source>
</evidence>
<dbReference type="InterPro" id="IPR045312">
    <property type="entry name" value="PCBER-like"/>
</dbReference>
<dbReference type="PANTHER" id="PTHR47706">
    <property type="entry name" value="NMRA-LIKE FAMILY PROTEIN"/>
    <property type="match status" value="1"/>
</dbReference>